<dbReference type="SUPFAM" id="SSF55124">
    <property type="entry name" value="Nitrite/Sulfite reductase N-terminal domain-like"/>
    <property type="match status" value="2"/>
</dbReference>
<evidence type="ECO:0000256" key="2">
    <source>
        <dbReference type="ARBA" id="ARBA00022617"/>
    </source>
</evidence>
<keyword evidence="2" id="KW-0349">Heme</keyword>
<evidence type="ECO:0000256" key="6">
    <source>
        <dbReference type="ARBA" id="ARBA00023014"/>
    </source>
</evidence>
<dbReference type="Gene3D" id="3.30.413.10">
    <property type="entry name" value="Sulfite Reductase Hemoprotein, domain 1"/>
    <property type="match status" value="2"/>
</dbReference>
<protein>
    <submittedName>
        <fullName evidence="9">Putative sulfite reductase hemoprotein subunit</fullName>
    </submittedName>
</protein>
<dbReference type="HOGENOM" id="CLU_015667_1_0_4"/>
<name>E0TIX7_ZINIC</name>
<dbReference type="InterPro" id="IPR036136">
    <property type="entry name" value="Nit/Sulf_reduc_fer-like_dom_sf"/>
</dbReference>
<proteinExistence type="predicted"/>
<keyword evidence="3" id="KW-0479">Metal-binding</keyword>
<dbReference type="Pfam" id="PF01077">
    <property type="entry name" value="NIR_SIR"/>
    <property type="match status" value="2"/>
</dbReference>
<dbReference type="GO" id="GO:0020037">
    <property type="term" value="F:heme binding"/>
    <property type="evidence" value="ECO:0007669"/>
    <property type="project" value="InterPro"/>
</dbReference>
<dbReference type="InterPro" id="IPR051329">
    <property type="entry name" value="NIR_SIR_4Fe-4S"/>
</dbReference>
<evidence type="ECO:0000256" key="5">
    <source>
        <dbReference type="ARBA" id="ARBA00023004"/>
    </source>
</evidence>
<dbReference type="InterPro" id="IPR045854">
    <property type="entry name" value="NO2/SO3_Rdtase_4Fe4S_sf"/>
</dbReference>
<dbReference type="AlphaFoldDB" id="E0TIX7"/>
<organism evidence="9 10">
    <name type="scientific">Zinderia insecticola (strain CARI)</name>
    <dbReference type="NCBI Taxonomy" id="871271"/>
    <lineage>
        <taxon>Bacteria</taxon>
        <taxon>Pseudomonadati</taxon>
        <taxon>Pseudomonadota</taxon>
        <taxon>Betaproteobacteria</taxon>
        <taxon>Burkholderiales</taxon>
        <taxon>Oxalobacteraceae</taxon>
        <taxon>Candidatus Zinderia</taxon>
    </lineage>
</organism>
<reference key="2">
    <citation type="submission" date="2010-08" db="EMBL/GenBank/DDBJ databases">
        <title>Functional convergence in reduced genomes of bacterial symbionts spanning 200 million years of evolution.</title>
        <authorList>
            <person name="McCutcheon J.P."/>
            <person name="Moran N.A."/>
        </authorList>
    </citation>
    <scope>NUCLEOTIDE SEQUENCE</scope>
    <source>
        <strain>CARI</strain>
    </source>
</reference>
<feature type="domain" description="Nitrite/Sulfite reductase ferredoxin-like" evidence="8">
    <location>
        <begin position="47"/>
        <end position="108"/>
    </location>
</feature>
<dbReference type="KEGG" id="zin:ZICARI_145"/>
<keyword evidence="5" id="KW-0408">Iron</keyword>
<evidence type="ECO:0000259" key="7">
    <source>
        <dbReference type="Pfam" id="PF01077"/>
    </source>
</evidence>
<dbReference type="EMBL" id="CP002161">
    <property type="protein sequence ID" value="ADM89754.1"/>
    <property type="molecule type" value="Genomic_DNA"/>
</dbReference>
<dbReference type="InterPro" id="IPR006067">
    <property type="entry name" value="NO2/SO3_Rdtase_4Fe4S_dom"/>
</dbReference>
<feature type="domain" description="Nitrite/sulphite reductase 4Fe-4S" evidence="7">
    <location>
        <begin position="410"/>
        <end position="543"/>
    </location>
</feature>
<evidence type="ECO:0000259" key="8">
    <source>
        <dbReference type="Pfam" id="PF03460"/>
    </source>
</evidence>
<dbReference type="STRING" id="871271.ZICARI_145"/>
<keyword evidence="10" id="KW-1185">Reference proteome</keyword>
<keyword evidence="6" id="KW-0411">Iron-sulfur</keyword>
<evidence type="ECO:0000313" key="10">
    <source>
        <dbReference type="Proteomes" id="UP000001303"/>
    </source>
</evidence>
<evidence type="ECO:0000256" key="3">
    <source>
        <dbReference type="ARBA" id="ARBA00022723"/>
    </source>
</evidence>
<keyword evidence="4" id="KW-0560">Oxidoreductase</keyword>
<feature type="domain" description="Nitrite/Sulfite reductase ferredoxin-like" evidence="8">
    <location>
        <begin position="343"/>
        <end position="394"/>
    </location>
</feature>
<dbReference type="Pfam" id="PF03460">
    <property type="entry name" value="NIR_SIR_ferr"/>
    <property type="match status" value="2"/>
</dbReference>
<dbReference type="GO" id="GO:0016491">
    <property type="term" value="F:oxidoreductase activity"/>
    <property type="evidence" value="ECO:0007669"/>
    <property type="project" value="UniProtKB-KW"/>
</dbReference>
<reference evidence="9 10" key="1">
    <citation type="journal article" date="2010" name="Genome Biol. Evol.">
        <title>Functional convergence in reduced genomes of bacterial symbionts spanning 200 My of evolution.</title>
        <authorList>
            <person name="McCutcheon J.P."/>
            <person name="Moran N.A."/>
        </authorList>
    </citation>
    <scope>NUCLEOTIDE SEQUENCE [LARGE SCALE GENOMIC DNA]</scope>
    <source>
        <strain evidence="9 10">CARI</strain>
    </source>
</reference>
<feature type="domain" description="Nitrite/sulphite reductase 4Fe-4S" evidence="7">
    <location>
        <begin position="119"/>
        <end position="273"/>
    </location>
</feature>
<dbReference type="Proteomes" id="UP000001303">
    <property type="component" value="Chromosome"/>
</dbReference>
<evidence type="ECO:0000256" key="4">
    <source>
        <dbReference type="ARBA" id="ARBA00023002"/>
    </source>
</evidence>
<dbReference type="SUPFAM" id="SSF56014">
    <property type="entry name" value="Nitrite and sulphite reductase 4Fe-4S domain-like"/>
    <property type="match status" value="2"/>
</dbReference>
<keyword evidence="1" id="KW-0004">4Fe-4S</keyword>
<sequence length="546" mass="64854">MYIYDKYDRLLIQERIFQYIDQYKRYKEKEIDKNIFRSIRLKNGIYKQKNLYMIRIAIPYGLLSSKQIKILYKISKKYDKGYGHFTTRQNIQFNWIKLNKTIKILKYLSSCNMHCIQTSGNCIRNITSDEYSGIRKNEIVDCRIFAEIIRQWSTFHPEFSNLPRKFKIAISNNKNDKAVILIHDIGLKIIKKNSKLGFRIFVGGGLGRIPILAKLICNFLPYKYILSYLDIILRIYNNYSIRNNIYKSRIKILVKNIGIKKFSNLIKKEWKKNINKKLIIINKEYKKIFKYFNKKTKINIKINNIIHKNKKNNLFNLWINKNVIYKHKNKNYCIVNLPLKSYNLPTGNITSKQLFLLYILSKKYNKSEIRVTHEQNLLFTYVKIKNLYNIWKKINIFKLFSLNNNLLTDNICCPGDNFCSLANTSSIFLNRLIYKNFNNNIVQNKINKIKINISGCINSCAHHHIANIGILGLKKKNKEFYQISLGGNYGTFTKFGNILGPSFSKKNIILVINKILQLFLKKKKKYNYFKKYINSININYIKKNIY</sequence>
<dbReference type="GO" id="GO:0051539">
    <property type="term" value="F:4 iron, 4 sulfur cluster binding"/>
    <property type="evidence" value="ECO:0007669"/>
    <property type="project" value="UniProtKB-KW"/>
</dbReference>
<dbReference type="InterPro" id="IPR005117">
    <property type="entry name" value="NiRdtase/SiRdtase_haem-b_fer"/>
</dbReference>
<gene>
    <name evidence="9" type="primary">cysI</name>
    <name evidence="9" type="ordered locus">ZICARI_145</name>
</gene>
<evidence type="ECO:0000256" key="1">
    <source>
        <dbReference type="ARBA" id="ARBA00022485"/>
    </source>
</evidence>
<dbReference type="PANTHER" id="PTHR32439">
    <property type="entry name" value="FERREDOXIN--NITRITE REDUCTASE, CHLOROPLASTIC"/>
    <property type="match status" value="1"/>
</dbReference>
<dbReference type="GO" id="GO:0046872">
    <property type="term" value="F:metal ion binding"/>
    <property type="evidence" value="ECO:0007669"/>
    <property type="project" value="UniProtKB-KW"/>
</dbReference>
<dbReference type="Gene3D" id="3.90.480.10">
    <property type="entry name" value="Sulfite Reductase Hemoprotein,Domain 2"/>
    <property type="match status" value="1"/>
</dbReference>
<accession>E0TIX7</accession>
<evidence type="ECO:0000313" key="9">
    <source>
        <dbReference type="EMBL" id="ADM89754.1"/>
    </source>
</evidence>
<dbReference type="PANTHER" id="PTHR32439:SF9">
    <property type="entry name" value="BLR3264 PROTEIN"/>
    <property type="match status" value="1"/>
</dbReference>